<evidence type="ECO:0000313" key="3">
    <source>
        <dbReference type="EMBL" id="CAD9982396.1"/>
    </source>
</evidence>
<protein>
    <recommendedName>
        <fullName evidence="2">PPIase cyclophilin-type domain-containing protein</fullName>
    </recommendedName>
</protein>
<dbReference type="InterPro" id="IPR029000">
    <property type="entry name" value="Cyclophilin-like_dom_sf"/>
</dbReference>
<feature type="domain" description="PPIase cyclophilin-type" evidence="2">
    <location>
        <begin position="135"/>
        <end position="347"/>
    </location>
</feature>
<dbReference type="PROSITE" id="PS50072">
    <property type="entry name" value="CSA_PPIASE_2"/>
    <property type="match status" value="1"/>
</dbReference>
<keyword evidence="1" id="KW-0732">Signal</keyword>
<dbReference type="Gene3D" id="2.40.100.10">
    <property type="entry name" value="Cyclophilin-like"/>
    <property type="match status" value="1"/>
</dbReference>
<dbReference type="InterPro" id="IPR002130">
    <property type="entry name" value="Cyclophilin-type_PPIase_dom"/>
</dbReference>
<organism evidence="3">
    <name type="scientific">Entomoneis paludosa</name>
    <dbReference type="NCBI Taxonomy" id="265537"/>
    <lineage>
        <taxon>Eukaryota</taxon>
        <taxon>Sar</taxon>
        <taxon>Stramenopiles</taxon>
        <taxon>Ochrophyta</taxon>
        <taxon>Bacillariophyta</taxon>
        <taxon>Bacillariophyceae</taxon>
        <taxon>Bacillariophycidae</taxon>
        <taxon>Entomoneidaceae</taxon>
        <taxon>Entomoneis</taxon>
    </lineage>
</organism>
<gene>
    <name evidence="3" type="ORF">APAL1065_LOCUS20539</name>
</gene>
<name>A0A7S2YLH0_9STRA</name>
<proteinExistence type="predicted"/>
<feature type="signal peptide" evidence="1">
    <location>
        <begin position="1"/>
        <end position="25"/>
    </location>
</feature>
<dbReference type="GO" id="GO:0003755">
    <property type="term" value="F:peptidyl-prolyl cis-trans isomerase activity"/>
    <property type="evidence" value="ECO:0007669"/>
    <property type="project" value="InterPro"/>
</dbReference>
<dbReference type="AlphaFoldDB" id="A0A7S2YLH0"/>
<feature type="chain" id="PRO_5030650065" description="PPIase cyclophilin-type domain-containing protein" evidence="1">
    <location>
        <begin position="26"/>
        <end position="348"/>
    </location>
</feature>
<reference evidence="3" key="1">
    <citation type="submission" date="2021-01" db="EMBL/GenBank/DDBJ databases">
        <authorList>
            <person name="Corre E."/>
            <person name="Pelletier E."/>
            <person name="Niang G."/>
            <person name="Scheremetjew M."/>
            <person name="Finn R."/>
            <person name="Kale V."/>
            <person name="Holt S."/>
            <person name="Cochrane G."/>
            <person name="Meng A."/>
            <person name="Brown T."/>
            <person name="Cohen L."/>
        </authorList>
    </citation>
    <scope>NUCLEOTIDE SEQUENCE</scope>
    <source>
        <strain evidence="3">CCMP125</strain>
    </source>
</reference>
<evidence type="ECO:0000259" key="2">
    <source>
        <dbReference type="PROSITE" id="PS50072"/>
    </source>
</evidence>
<dbReference type="PANTHER" id="PTHR47875">
    <property type="entry name" value="PEPTIDYL-PROLYL CIS-TRANS ISOMERASE CYP28, CHLOROPLASTIC"/>
    <property type="match status" value="1"/>
</dbReference>
<dbReference type="Pfam" id="PF00160">
    <property type="entry name" value="Pro_isomerase"/>
    <property type="match status" value="1"/>
</dbReference>
<evidence type="ECO:0000256" key="1">
    <source>
        <dbReference type="SAM" id="SignalP"/>
    </source>
</evidence>
<sequence length="348" mass="37098">MTVKMKSALALAATALLCCCTTVSSFGVAIVAPDWIQTSTCSRNTRLFLSGGDSEMEELPAVPSANELSRRDWLMASLALASCQTAAVPVAWAEGGDDSSSRTTGPPPRITDKIYLTIKGLPRATADAPPEDDKRIVIGLYGEQAPQSVAQIKALVTQGLPSPCKPRAERTLQKEQLEANKVYNSCKEQEDQGVQMRYSTVWRIIPNLRVDLGAVTGKFVAREYPNWSEDGTVSTAVTANQPGVVSVRRGTESGFGLTICTGSGDRLGSEDLESNHIAVGRVVEGLDVVEALNKVPVITTAKQVNYMSVAGGNVGSNAPNRSCRYGGPMYCNENKPLVKLTVTEVGMA</sequence>
<dbReference type="PANTHER" id="PTHR47875:SF1">
    <property type="entry name" value="PEPTIDYL-PROLYL CIS-TRANS ISOMERASE CYP28, CHLOROPLASTIC"/>
    <property type="match status" value="1"/>
</dbReference>
<accession>A0A7S2YLH0</accession>
<dbReference type="SUPFAM" id="SSF50891">
    <property type="entry name" value="Cyclophilin-like"/>
    <property type="match status" value="1"/>
</dbReference>
<dbReference type="EMBL" id="HBHT01030614">
    <property type="protein sequence ID" value="CAD9982396.1"/>
    <property type="molecule type" value="Transcribed_RNA"/>
</dbReference>
<dbReference type="InterPro" id="IPR044178">
    <property type="entry name" value="CYP28-like"/>
</dbReference>